<proteinExistence type="predicted"/>
<protein>
    <recommendedName>
        <fullName evidence="3">Phage tail protein</fullName>
    </recommendedName>
</protein>
<reference evidence="1 2" key="1">
    <citation type="submission" date="2024-08" db="EMBL/GenBank/DDBJ databases">
        <authorList>
            <person name="Cucini C."/>
            <person name="Frati F."/>
        </authorList>
    </citation>
    <scope>NUCLEOTIDE SEQUENCE [LARGE SCALE GENOMIC DNA]</scope>
</reference>
<evidence type="ECO:0000313" key="2">
    <source>
        <dbReference type="Proteomes" id="UP001642540"/>
    </source>
</evidence>
<gene>
    <name evidence="1" type="ORF">ODALV1_LOCUS3491</name>
</gene>
<keyword evidence="2" id="KW-1185">Reference proteome</keyword>
<dbReference type="EMBL" id="CAXLJM020000011">
    <property type="protein sequence ID" value="CAL8076493.1"/>
    <property type="molecule type" value="Genomic_DNA"/>
</dbReference>
<sequence length="112" mass="12372">MTSSANKINQLTTDVNVFQQTVVPDINGRIDSLQQQVGGVSQALSSLRSVAITEIKLSPIEYSTIWKGPGYNDQVGYVITEVSNFNRDEYLDTAGRRKLIKMVNGNWHNVGA</sequence>
<evidence type="ECO:0008006" key="3">
    <source>
        <dbReference type="Google" id="ProtNLM"/>
    </source>
</evidence>
<dbReference type="Proteomes" id="UP001642540">
    <property type="component" value="Unassembled WGS sequence"/>
</dbReference>
<organism evidence="1 2">
    <name type="scientific">Orchesella dallaii</name>
    <dbReference type="NCBI Taxonomy" id="48710"/>
    <lineage>
        <taxon>Eukaryota</taxon>
        <taxon>Metazoa</taxon>
        <taxon>Ecdysozoa</taxon>
        <taxon>Arthropoda</taxon>
        <taxon>Hexapoda</taxon>
        <taxon>Collembola</taxon>
        <taxon>Entomobryomorpha</taxon>
        <taxon>Entomobryoidea</taxon>
        <taxon>Orchesellidae</taxon>
        <taxon>Orchesellinae</taxon>
        <taxon>Orchesella</taxon>
    </lineage>
</organism>
<name>A0ABP1PT37_9HEXA</name>
<accession>A0ABP1PT37</accession>
<comment type="caution">
    <text evidence="1">The sequence shown here is derived from an EMBL/GenBank/DDBJ whole genome shotgun (WGS) entry which is preliminary data.</text>
</comment>
<evidence type="ECO:0000313" key="1">
    <source>
        <dbReference type="EMBL" id="CAL8076493.1"/>
    </source>
</evidence>